<evidence type="ECO:0008006" key="4">
    <source>
        <dbReference type="Google" id="ProtNLM"/>
    </source>
</evidence>
<keyword evidence="3" id="KW-1185">Reference proteome</keyword>
<protein>
    <recommendedName>
        <fullName evidence="4">Oxidoreductase-like protein</fullName>
    </recommendedName>
</protein>
<sequence>MAEHIEARSLASLNLLAANPPQYPSAPVSQRQDPVVLYISRVPGSRDIILSTQKPQLKNVTAEDVARSLYYVHLNSPDDDLVVSHEHQSASQSPRSSSESQPIKRKPLPLQGPSQLGTNVIQPAELPVTSHRPAPEPSIAHEAIHSDTNELQPPPPPPHLDHSHISSEHAAPSSFPPVARKPVPTTGPAPAPRGQPQVPVEANPPLPPRSYLTSRSPSPNSRLAPPAFGSRPGSPSKKEKKPFTPFSLTLIRRDPTQGQQWNVGQVASFQMDDPEHPEEEHSSTHASPSISIHLETSGYAKFRGMPTRPSFGSADMRVSLDGRPGSAGAGLLSASHNQPKSSLLGGFDREVMMSYTPSFTTNIKKIFGGNRRGSRGSEDGPAPAVQQTARPSHIRAGSTGSMTSLFSDFDGAKPIITKAAPGLRPRGYVFMSPWDGRCEFVTGNAGRSLRCNHILPQVGGGAYNPLVDGEDGEAGGRWPAANLVGPGGVVIGNRKNQNIRAVSELRFNLPSSELLSPRDKRDRATSLEGGAARARDQLQSQFNKVVQSIENHANGQGPFGRGDSDDDFYNEDGRLNLSLGQENAGGGNRGKRAKMGKLIIAEDGLKMLDLVVAANVGVWWASWEKAS</sequence>
<gene>
    <name evidence="2" type="ORF">Micbo1qcDRAFT_11713</name>
</gene>
<dbReference type="OrthoDB" id="5426191at2759"/>
<feature type="region of interest" description="Disordered" evidence="1">
    <location>
        <begin position="147"/>
        <end position="242"/>
    </location>
</feature>
<reference evidence="3" key="1">
    <citation type="submission" date="2016-02" db="EMBL/GenBank/DDBJ databases">
        <title>Draft genome sequence of Microdochium bolleyi, a fungal endophyte of beachgrass.</title>
        <authorList>
            <consortium name="DOE Joint Genome Institute"/>
            <person name="David A.S."/>
            <person name="May G."/>
            <person name="Haridas S."/>
            <person name="Lim J."/>
            <person name="Wang M."/>
            <person name="Labutti K."/>
            <person name="Lipzen A."/>
            <person name="Barry K."/>
            <person name="Grigoriev I.V."/>
        </authorList>
    </citation>
    <scope>NUCLEOTIDE SEQUENCE [LARGE SCALE GENOMIC DNA]</scope>
    <source>
        <strain evidence="3">J235TASD1</strain>
    </source>
</reference>
<proteinExistence type="predicted"/>
<evidence type="ECO:0000313" key="2">
    <source>
        <dbReference type="EMBL" id="KXJ89272.1"/>
    </source>
</evidence>
<feature type="region of interest" description="Disordered" evidence="1">
    <location>
        <begin position="83"/>
        <end position="117"/>
    </location>
</feature>
<feature type="compositionally biased region" description="Polar residues" evidence="1">
    <location>
        <begin position="211"/>
        <end position="221"/>
    </location>
</feature>
<organism evidence="2 3">
    <name type="scientific">Microdochium bolleyi</name>
    <dbReference type="NCBI Taxonomy" id="196109"/>
    <lineage>
        <taxon>Eukaryota</taxon>
        <taxon>Fungi</taxon>
        <taxon>Dikarya</taxon>
        <taxon>Ascomycota</taxon>
        <taxon>Pezizomycotina</taxon>
        <taxon>Sordariomycetes</taxon>
        <taxon>Xylariomycetidae</taxon>
        <taxon>Xylariales</taxon>
        <taxon>Microdochiaceae</taxon>
        <taxon>Microdochium</taxon>
    </lineage>
</organism>
<evidence type="ECO:0000256" key="1">
    <source>
        <dbReference type="SAM" id="MobiDB-lite"/>
    </source>
</evidence>
<feature type="region of interest" description="Disordered" evidence="1">
    <location>
        <begin position="368"/>
        <end position="398"/>
    </location>
</feature>
<dbReference type="EMBL" id="KQ964255">
    <property type="protein sequence ID" value="KXJ89272.1"/>
    <property type="molecule type" value="Genomic_DNA"/>
</dbReference>
<feature type="compositionally biased region" description="Low complexity" evidence="1">
    <location>
        <begin position="89"/>
        <end position="101"/>
    </location>
</feature>
<dbReference type="STRING" id="196109.A0A136IWJ7"/>
<dbReference type="AlphaFoldDB" id="A0A136IWJ7"/>
<evidence type="ECO:0000313" key="3">
    <source>
        <dbReference type="Proteomes" id="UP000070501"/>
    </source>
</evidence>
<name>A0A136IWJ7_9PEZI</name>
<accession>A0A136IWJ7</accession>
<dbReference type="InParanoid" id="A0A136IWJ7"/>
<dbReference type="Proteomes" id="UP000070501">
    <property type="component" value="Unassembled WGS sequence"/>
</dbReference>